<accession>A0AAV6XB66</accession>
<evidence type="ECO:0000256" key="3">
    <source>
        <dbReference type="ARBA" id="ARBA00008894"/>
    </source>
</evidence>
<proteinExistence type="inferred from homology"/>
<dbReference type="InterPro" id="IPR038005">
    <property type="entry name" value="RX-like_CC"/>
</dbReference>
<evidence type="ECO:0000256" key="8">
    <source>
        <dbReference type="ARBA" id="ARBA00022741"/>
    </source>
</evidence>
<dbReference type="PANTHER" id="PTHR23155">
    <property type="entry name" value="DISEASE RESISTANCE PROTEIN RP"/>
    <property type="match status" value="1"/>
</dbReference>
<evidence type="ECO:0000256" key="7">
    <source>
        <dbReference type="ARBA" id="ARBA00022737"/>
    </source>
</evidence>
<keyword evidence="15" id="KW-1185">Reference proteome</keyword>
<sequence>MVAAYAAVVSLIHVLENIQNSSMHWILLDREQIQSLHQRVCSLQDFLEDFYNTRSKLEIKGLESQIADASHEAEDIIESYVVGRIHDQIDGKNGYFTCVSQVVKCFTCFSQVDKRFIFFCQDIEKVMGKMDLIEQKVINIKEKITGVVKDQQPEEFGSSRQAPPTAKNTMVGFDDHLVRIMEKLATKKAKLQMISIVGMGGIGKTTLATNVYDNPFIVQHFDVRAWVTISQDYNVREILLGLLYDVEIRSNKRGKDSNEALSAFTDKMNKKGDEQLGEQLYKSLIVRRYLIVMDDLWSTEAWDVVRRFFPDNHNESRIMITTRLSNVAICMGSGDPHEIEFLDDDKSWDLLCEKVFEQDSCPLQLQEIGKEIAKSCGGLPLALVVIGGLLAKSNKTREYWEYVAENLNSIVNSGNDEYCLKLLYLSYNHLPIHLKPCFLYMATFPEDCEIRISRLIKLWVAEGFLKPIRTKRLEDVANEYLKDLTDRNLISIPNKDDLESKICTIHDLLRDLCLREAHKENFLCVTRVDSLNIPPHIKSIRRLSIHQSTKEQRYHPQVLNALQCASCTRSLLCEFECRSPRLVSRLNLLRVLDVVDKYSPKDMMKLVNLRYLSFTGNQDLNLRFISSMSLFWNLQTFILRGETEPIVLPPEIWEMTQLRTLEFTVVSLPDPQPRIGTQNSQILENLQNLSFVFFFRCTEEVVKRMPNLKKLRCGYDLLSSGVEWSYYCLNNLIHLHKLESLTCIFCEKISVGNIAFPHSLIKLSLNGCRLPWEDITVIGSLPRLETLHLFSFAFEGPQWDATEGEFVQLKHLRIYKTDLMYWEADYTHFPNLEILSLECPELEEIPLGFATHPMLQSILLDHCKPSAVSSAKLILEERDNLGYEGLQVDIYNTDSGQWTRVTLGDSE</sequence>
<keyword evidence="9" id="KW-0611">Plant defense</keyword>
<feature type="domain" description="Disease resistance protein winged helix" evidence="13">
    <location>
        <begin position="444"/>
        <end position="513"/>
    </location>
</feature>
<comment type="subcellular location">
    <subcellularLocation>
        <location evidence="2">Cytoplasm</location>
    </subcellularLocation>
</comment>
<evidence type="ECO:0000259" key="13">
    <source>
        <dbReference type="Pfam" id="PF23559"/>
    </source>
</evidence>
<dbReference type="FunFam" id="1.10.8.430:FF:000003">
    <property type="entry name" value="Probable disease resistance protein At5g66910"/>
    <property type="match status" value="1"/>
</dbReference>
<dbReference type="GO" id="GO:0005524">
    <property type="term" value="F:ATP binding"/>
    <property type="evidence" value="ECO:0007669"/>
    <property type="project" value="UniProtKB-KW"/>
</dbReference>
<comment type="function">
    <text evidence="1">Confers resistance to late blight (Phytophthora infestans) races carrying the avirulence gene Avr1. Resistance proteins guard the plant against pathogens that contain an appropriate avirulence protein via an indirect interaction with this avirulence protein. That triggers a defense system including the hypersensitive response, which restricts the pathogen growth.</text>
</comment>
<evidence type="ECO:0000256" key="9">
    <source>
        <dbReference type="ARBA" id="ARBA00022821"/>
    </source>
</evidence>
<dbReference type="InterPro" id="IPR058922">
    <property type="entry name" value="WHD_DRP"/>
</dbReference>
<dbReference type="Pfam" id="PF00931">
    <property type="entry name" value="NB-ARC"/>
    <property type="match status" value="1"/>
</dbReference>
<dbReference type="Pfam" id="PF23559">
    <property type="entry name" value="WHD_DRP"/>
    <property type="match status" value="1"/>
</dbReference>
<dbReference type="InterPro" id="IPR036388">
    <property type="entry name" value="WH-like_DNA-bd_sf"/>
</dbReference>
<dbReference type="Gene3D" id="1.10.10.10">
    <property type="entry name" value="Winged helix-like DNA-binding domain superfamily/Winged helix DNA-binding domain"/>
    <property type="match status" value="1"/>
</dbReference>
<dbReference type="SUPFAM" id="SSF52058">
    <property type="entry name" value="L domain-like"/>
    <property type="match status" value="1"/>
</dbReference>
<evidence type="ECO:0000256" key="11">
    <source>
        <dbReference type="SAM" id="Coils"/>
    </source>
</evidence>
<dbReference type="InterPro" id="IPR042197">
    <property type="entry name" value="Apaf_helical"/>
</dbReference>
<dbReference type="AlphaFoldDB" id="A0AAV6XB66"/>
<keyword evidence="5" id="KW-0433">Leucine-rich repeat</keyword>
<keyword evidence="7" id="KW-0677">Repeat</keyword>
<dbReference type="PANTHER" id="PTHR23155:SF1152">
    <property type="entry name" value="AAA+ ATPASE DOMAIN-CONTAINING PROTEIN"/>
    <property type="match status" value="1"/>
</dbReference>
<dbReference type="Gene3D" id="3.80.10.10">
    <property type="entry name" value="Ribonuclease Inhibitor"/>
    <property type="match status" value="1"/>
</dbReference>
<dbReference type="GO" id="GO:0043531">
    <property type="term" value="F:ADP binding"/>
    <property type="evidence" value="ECO:0007669"/>
    <property type="project" value="InterPro"/>
</dbReference>
<dbReference type="SUPFAM" id="SSF52540">
    <property type="entry name" value="P-loop containing nucleoside triphosphate hydrolases"/>
    <property type="match status" value="1"/>
</dbReference>
<keyword evidence="6" id="KW-0381">Hypersensitive response</keyword>
<evidence type="ECO:0000256" key="10">
    <source>
        <dbReference type="ARBA" id="ARBA00022840"/>
    </source>
</evidence>
<feature type="domain" description="NB-ARC" evidence="12">
    <location>
        <begin position="174"/>
        <end position="360"/>
    </location>
</feature>
<reference evidence="14" key="1">
    <citation type="submission" date="2019-10" db="EMBL/GenBank/DDBJ databases">
        <authorList>
            <person name="Zhang R."/>
            <person name="Pan Y."/>
            <person name="Wang J."/>
            <person name="Ma R."/>
            <person name="Yu S."/>
        </authorList>
    </citation>
    <scope>NUCLEOTIDE SEQUENCE</scope>
    <source>
        <strain evidence="14">LA-IB0</strain>
        <tissue evidence="14">Leaf</tissue>
    </source>
</reference>
<evidence type="ECO:0000256" key="4">
    <source>
        <dbReference type="ARBA" id="ARBA00022490"/>
    </source>
</evidence>
<dbReference type="InterPro" id="IPR027417">
    <property type="entry name" value="P-loop_NTPase"/>
</dbReference>
<dbReference type="Gene3D" id="1.10.8.430">
    <property type="entry name" value="Helical domain of apoptotic protease-activating factors"/>
    <property type="match status" value="1"/>
</dbReference>
<organism evidence="14 15">
    <name type="scientific">Buddleja alternifolia</name>
    <dbReference type="NCBI Taxonomy" id="168488"/>
    <lineage>
        <taxon>Eukaryota</taxon>
        <taxon>Viridiplantae</taxon>
        <taxon>Streptophyta</taxon>
        <taxon>Embryophyta</taxon>
        <taxon>Tracheophyta</taxon>
        <taxon>Spermatophyta</taxon>
        <taxon>Magnoliopsida</taxon>
        <taxon>eudicotyledons</taxon>
        <taxon>Gunneridae</taxon>
        <taxon>Pentapetalae</taxon>
        <taxon>asterids</taxon>
        <taxon>lamiids</taxon>
        <taxon>Lamiales</taxon>
        <taxon>Scrophulariaceae</taxon>
        <taxon>Buddlejeae</taxon>
        <taxon>Buddleja</taxon>
    </lineage>
</organism>
<comment type="similarity">
    <text evidence="3">Belongs to the disease resistance NB-LRR family.</text>
</comment>
<dbReference type="CDD" id="cd14798">
    <property type="entry name" value="RX-CC_like"/>
    <property type="match status" value="1"/>
</dbReference>
<evidence type="ECO:0000259" key="12">
    <source>
        <dbReference type="Pfam" id="PF00931"/>
    </source>
</evidence>
<feature type="coiled-coil region" evidence="11">
    <location>
        <begin position="52"/>
        <end position="79"/>
    </location>
</feature>
<dbReference type="Gene3D" id="3.40.50.300">
    <property type="entry name" value="P-loop containing nucleotide triphosphate hydrolases"/>
    <property type="match status" value="1"/>
</dbReference>
<dbReference type="GO" id="GO:0009626">
    <property type="term" value="P:plant-type hypersensitive response"/>
    <property type="evidence" value="ECO:0007669"/>
    <property type="project" value="UniProtKB-KW"/>
</dbReference>
<keyword evidence="10" id="KW-0067">ATP-binding</keyword>
<dbReference type="InterPro" id="IPR002182">
    <property type="entry name" value="NB-ARC"/>
</dbReference>
<evidence type="ECO:0000313" key="15">
    <source>
        <dbReference type="Proteomes" id="UP000826271"/>
    </source>
</evidence>
<comment type="caution">
    <text evidence="14">The sequence shown here is derived from an EMBL/GenBank/DDBJ whole genome shotgun (WGS) entry which is preliminary data.</text>
</comment>
<dbReference type="EMBL" id="WHWC01000007">
    <property type="protein sequence ID" value="KAG8379659.1"/>
    <property type="molecule type" value="Genomic_DNA"/>
</dbReference>
<dbReference type="PRINTS" id="PR00364">
    <property type="entry name" value="DISEASERSIST"/>
</dbReference>
<keyword evidence="4" id="KW-0963">Cytoplasm</keyword>
<evidence type="ECO:0000256" key="6">
    <source>
        <dbReference type="ARBA" id="ARBA00022667"/>
    </source>
</evidence>
<evidence type="ECO:0000256" key="2">
    <source>
        <dbReference type="ARBA" id="ARBA00004496"/>
    </source>
</evidence>
<gene>
    <name evidence="14" type="ORF">BUALT_Bualt07G0112100</name>
</gene>
<evidence type="ECO:0000256" key="5">
    <source>
        <dbReference type="ARBA" id="ARBA00022614"/>
    </source>
</evidence>
<dbReference type="InterPro" id="IPR032675">
    <property type="entry name" value="LRR_dom_sf"/>
</dbReference>
<protein>
    <submittedName>
        <fullName evidence="14">Uncharacterized protein</fullName>
    </submittedName>
</protein>
<evidence type="ECO:0000313" key="14">
    <source>
        <dbReference type="EMBL" id="KAG8379659.1"/>
    </source>
</evidence>
<dbReference type="Gene3D" id="1.20.5.4130">
    <property type="match status" value="1"/>
</dbReference>
<evidence type="ECO:0000256" key="1">
    <source>
        <dbReference type="ARBA" id="ARBA00002074"/>
    </source>
</evidence>
<dbReference type="FunFam" id="3.40.50.300:FF:001091">
    <property type="entry name" value="Probable disease resistance protein At1g61300"/>
    <property type="match status" value="1"/>
</dbReference>
<keyword evidence="8" id="KW-0547">Nucleotide-binding</keyword>
<dbReference type="InterPro" id="IPR044974">
    <property type="entry name" value="Disease_R_plants"/>
</dbReference>
<dbReference type="GO" id="GO:0005737">
    <property type="term" value="C:cytoplasm"/>
    <property type="evidence" value="ECO:0007669"/>
    <property type="project" value="UniProtKB-SubCell"/>
</dbReference>
<keyword evidence="11" id="KW-0175">Coiled coil</keyword>
<dbReference type="FunFam" id="1.10.10.10:FF:000322">
    <property type="entry name" value="Probable disease resistance protein At1g63360"/>
    <property type="match status" value="1"/>
</dbReference>
<name>A0AAV6XB66_9LAMI</name>
<dbReference type="Proteomes" id="UP000826271">
    <property type="component" value="Unassembled WGS sequence"/>
</dbReference>
<dbReference type="GO" id="GO:0051607">
    <property type="term" value="P:defense response to virus"/>
    <property type="evidence" value="ECO:0007669"/>
    <property type="project" value="UniProtKB-ARBA"/>
</dbReference>